<sequence length="217" mass="24358">MVGMSMDEEASNDPSFDNDNATECPTDVLDNNPVVVGDFEDGIDEEESDNTFNEDKESDVAVEDLDVEDKDHSTLSDSPPSHGTIDVRQLVPSIEYIDKMKDNFVTLISRVVVTHIDKFKPAATKITLGIDLYSENKDDQMCKITERHHKYVPKVVKVVKVPLPNGEIEEIRELDTWNILFGGDQLIVARARGAISIRSEHDKPEEQLKGLEPVLEH</sequence>
<feature type="compositionally biased region" description="Acidic residues" evidence="1">
    <location>
        <begin position="1"/>
        <end position="11"/>
    </location>
</feature>
<feature type="compositionally biased region" description="Polar residues" evidence="1">
    <location>
        <begin position="12"/>
        <end position="23"/>
    </location>
</feature>
<dbReference type="InParanoid" id="A0A1X7T239"/>
<reference evidence="2" key="1">
    <citation type="submission" date="2017-05" db="UniProtKB">
        <authorList>
            <consortium name="EnsemblMetazoa"/>
        </authorList>
    </citation>
    <scope>IDENTIFICATION</scope>
</reference>
<feature type="compositionally biased region" description="Acidic residues" evidence="1">
    <location>
        <begin position="38"/>
        <end position="49"/>
    </location>
</feature>
<organism evidence="2">
    <name type="scientific">Amphimedon queenslandica</name>
    <name type="common">Sponge</name>
    <dbReference type="NCBI Taxonomy" id="400682"/>
    <lineage>
        <taxon>Eukaryota</taxon>
        <taxon>Metazoa</taxon>
        <taxon>Porifera</taxon>
        <taxon>Demospongiae</taxon>
        <taxon>Heteroscleromorpha</taxon>
        <taxon>Haplosclerida</taxon>
        <taxon>Niphatidae</taxon>
        <taxon>Amphimedon</taxon>
    </lineage>
</organism>
<proteinExistence type="predicted"/>
<name>A0A1X7T239_AMPQE</name>
<dbReference type="EnsemblMetazoa" id="Aqu2.1.08283_001">
    <property type="protein sequence ID" value="Aqu2.1.08283_001"/>
    <property type="gene ID" value="Aqu2.1.08283"/>
</dbReference>
<evidence type="ECO:0000313" key="2">
    <source>
        <dbReference type="EnsemblMetazoa" id="Aqu2.1.08283_001"/>
    </source>
</evidence>
<protein>
    <submittedName>
        <fullName evidence="2">Uncharacterized protein</fullName>
    </submittedName>
</protein>
<feature type="region of interest" description="Disordered" evidence="1">
    <location>
        <begin position="1"/>
        <end position="60"/>
    </location>
</feature>
<evidence type="ECO:0000256" key="1">
    <source>
        <dbReference type="SAM" id="MobiDB-lite"/>
    </source>
</evidence>
<accession>A0A1X7T239</accession>
<dbReference type="AlphaFoldDB" id="A0A1X7T239"/>